<dbReference type="EMBL" id="BDQI01000001">
    <property type="protein sequence ID" value="GAX49092.1"/>
    <property type="molecule type" value="Genomic_DNA"/>
</dbReference>
<feature type="transmembrane region" description="Helical" evidence="7">
    <location>
        <begin position="30"/>
        <end position="54"/>
    </location>
</feature>
<evidence type="ECO:0000313" key="9">
    <source>
        <dbReference type="Proteomes" id="UP000217446"/>
    </source>
</evidence>
<evidence type="ECO:0000313" key="8">
    <source>
        <dbReference type="EMBL" id="GAX49092.1"/>
    </source>
</evidence>
<keyword evidence="2" id="KW-0813">Transport</keyword>
<dbReference type="Proteomes" id="UP000217446">
    <property type="component" value="Unassembled WGS sequence"/>
</dbReference>
<dbReference type="InterPro" id="IPR036259">
    <property type="entry name" value="MFS_trans_sf"/>
</dbReference>
<evidence type="ECO:0000256" key="7">
    <source>
        <dbReference type="SAM" id="Phobius"/>
    </source>
</evidence>
<reference evidence="9" key="1">
    <citation type="submission" date="2017-05" db="EMBL/GenBank/DDBJ databases">
        <title>Streptomyces olivochromogenes NBRC 3561 whole genome shotgun sequence.</title>
        <authorList>
            <person name="Dohra H."/>
            <person name="Kodani S."/>
        </authorList>
    </citation>
    <scope>NUCLEOTIDE SEQUENCE [LARGE SCALE GENOMIC DNA]</scope>
    <source>
        <strain evidence="9">NBRC 3561</strain>
    </source>
</reference>
<keyword evidence="4 7" id="KW-1133">Transmembrane helix</keyword>
<feature type="transmembrane region" description="Helical" evidence="7">
    <location>
        <begin position="138"/>
        <end position="162"/>
    </location>
</feature>
<feature type="transmembrane region" description="Helical" evidence="7">
    <location>
        <begin position="233"/>
        <end position="250"/>
    </location>
</feature>
<comment type="caution">
    <text evidence="8">The sequence shown here is derived from an EMBL/GenBank/DDBJ whole genome shotgun (WGS) entry which is preliminary data.</text>
</comment>
<organism evidence="8 9">
    <name type="scientific">Streptomyces olivochromogenes</name>
    <dbReference type="NCBI Taxonomy" id="1963"/>
    <lineage>
        <taxon>Bacteria</taxon>
        <taxon>Bacillati</taxon>
        <taxon>Actinomycetota</taxon>
        <taxon>Actinomycetes</taxon>
        <taxon>Kitasatosporales</taxon>
        <taxon>Streptomycetaceae</taxon>
        <taxon>Streptomyces</taxon>
    </lineage>
</organism>
<dbReference type="GO" id="GO:0046677">
    <property type="term" value="P:response to antibiotic"/>
    <property type="evidence" value="ECO:0007669"/>
    <property type="project" value="UniProtKB-KW"/>
</dbReference>
<keyword evidence="5 7" id="KW-0472">Membrane</keyword>
<keyword evidence="3 7" id="KW-0812">Transmembrane</keyword>
<dbReference type="Gene3D" id="1.20.1250.20">
    <property type="entry name" value="MFS general substrate transporter like domains"/>
    <property type="match status" value="1"/>
</dbReference>
<protein>
    <submittedName>
        <fullName evidence="8">MFS transporter</fullName>
    </submittedName>
</protein>
<evidence type="ECO:0000256" key="3">
    <source>
        <dbReference type="ARBA" id="ARBA00022692"/>
    </source>
</evidence>
<feature type="transmembrane region" description="Helical" evidence="7">
    <location>
        <begin position="106"/>
        <end position="126"/>
    </location>
</feature>
<evidence type="ECO:0000256" key="4">
    <source>
        <dbReference type="ARBA" id="ARBA00022989"/>
    </source>
</evidence>
<dbReference type="PANTHER" id="PTHR42718">
    <property type="entry name" value="MAJOR FACILITATOR SUPERFAMILY MULTIDRUG TRANSPORTER MFSC"/>
    <property type="match status" value="1"/>
</dbReference>
<comment type="subcellular location">
    <subcellularLocation>
        <location evidence="1">Membrane</location>
        <topology evidence="1">Multi-pass membrane protein</topology>
    </subcellularLocation>
</comment>
<dbReference type="GO" id="GO:0016020">
    <property type="term" value="C:membrane"/>
    <property type="evidence" value="ECO:0007669"/>
    <property type="project" value="UniProtKB-SubCell"/>
</dbReference>
<gene>
    <name evidence="8" type="ORF">SO3561_00578</name>
</gene>
<feature type="transmembrane region" description="Helical" evidence="7">
    <location>
        <begin position="66"/>
        <end position="85"/>
    </location>
</feature>
<evidence type="ECO:0000256" key="1">
    <source>
        <dbReference type="ARBA" id="ARBA00004141"/>
    </source>
</evidence>
<dbReference type="InterPro" id="IPR011701">
    <property type="entry name" value="MFS"/>
</dbReference>
<feature type="transmembrane region" description="Helical" evidence="7">
    <location>
        <begin position="203"/>
        <end position="221"/>
    </location>
</feature>
<keyword evidence="6" id="KW-0046">Antibiotic resistance</keyword>
<proteinExistence type="predicted"/>
<accession>A0A250V4S0</accession>
<keyword evidence="9" id="KW-1185">Reference proteome</keyword>
<sequence length="269" mass="28404">MRPGVSFRAVSVRAIPPQAHERSRSTTRNVLVVVALVWTGQLVALVPALSGIARADIAIHFRTTDITRFTLMTLLTGTFFLPFAVKAPALFGTKRVLLVATDYRALLIRRGIAGVYAATAPIAYAITRDVFPRRWVGLASGLLAGGVGLVAFGGPFLAGWLLDSYGFRGVLWFMAISTAASFVLVAAFVPGSPVREAGGRTDWGGGLLLGGGITAIVPAVGEGSQWGSVSARFAACIAGALITLVAFVLVERRVADPLFPPSMTRRRPV</sequence>
<name>A0A250V4S0_STROL</name>
<dbReference type="AlphaFoldDB" id="A0A250V4S0"/>
<feature type="transmembrane region" description="Helical" evidence="7">
    <location>
        <begin position="169"/>
        <end position="191"/>
    </location>
</feature>
<dbReference type="PANTHER" id="PTHR42718:SF9">
    <property type="entry name" value="MAJOR FACILITATOR SUPERFAMILY MULTIDRUG TRANSPORTER MFSC"/>
    <property type="match status" value="1"/>
</dbReference>
<dbReference type="Pfam" id="PF07690">
    <property type="entry name" value="MFS_1"/>
    <property type="match status" value="1"/>
</dbReference>
<evidence type="ECO:0000256" key="5">
    <source>
        <dbReference type="ARBA" id="ARBA00023136"/>
    </source>
</evidence>
<evidence type="ECO:0000256" key="6">
    <source>
        <dbReference type="ARBA" id="ARBA00023251"/>
    </source>
</evidence>
<evidence type="ECO:0000256" key="2">
    <source>
        <dbReference type="ARBA" id="ARBA00022448"/>
    </source>
</evidence>
<dbReference type="GO" id="GO:0022857">
    <property type="term" value="F:transmembrane transporter activity"/>
    <property type="evidence" value="ECO:0007669"/>
    <property type="project" value="InterPro"/>
</dbReference>
<dbReference type="SUPFAM" id="SSF103473">
    <property type="entry name" value="MFS general substrate transporter"/>
    <property type="match status" value="1"/>
</dbReference>